<dbReference type="Proteomes" id="UP000299102">
    <property type="component" value="Unassembled WGS sequence"/>
</dbReference>
<evidence type="ECO:0000256" key="4">
    <source>
        <dbReference type="ARBA" id="ARBA00022722"/>
    </source>
</evidence>
<dbReference type="InterPro" id="IPR012337">
    <property type="entry name" value="RNaseH-like_sf"/>
</dbReference>
<dbReference type="InterPro" id="IPR050951">
    <property type="entry name" value="Retrovirus_Pol_polyprotein"/>
</dbReference>
<dbReference type="AlphaFoldDB" id="A0A4C1U551"/>
<keyword evidence="2" id="KW-0808">Transferase</keyword>
<dbReference type="InterPro" id="IPR036397">
    <property type="entry name" value="RNaseH_sf"/>
</dbReference>
<sequence>MEKFPKFKDVIIHLPIDNSIPPVSQPYRRIPIPLEAKIENKIEELKQRDIIEPVVGSSKWVSPVVPVLKENGEVRLCIDMRRANEAIIRENHPLPTMDNLLPKMKDAKVFTKLDIKDAFHQIEIHPATRHITTFITSKGLFRMTKVSFLGHELSAEGETIGKIRFHNKRIQSAQNNWRTTKFLRPGYGHKTLTDCERRYCQTEKEALALVWAVEHFHIFLYGKKFELITDHKPLEVIFGTKSKPCARIERWVMRLQSYDHKVVYQPGKTNIADSLSRLSKDAEKSPIQLKDNHICQIVDFARPRAVSLKEIIESSMNDQEILNVKEGLYSNIWKDDVKLYKIFQNELCFHEGILLRGTRIVIPSELRKRVLDAAHEEHPGIVSMKARLRTKVWWPRCDKSAENIVKACKGCTLVSTPCSPNPMKRRELPTGPWIDIAIDLMGPLPSGDHLFVVVDYYSRYKEVKICRKITSTEIVEKLKEIFSRLGNPTSITADNGRQFISEEFKSFLTERNITLFNTVPYWPQQNGEVERQNRDILKRLKISIAENKDWKESLLDYLTMYNSTPHSVTGRTPSELFFNRRFRDKLPMINDAMERISQDTEIKDRDQERKEKGKENGDRKRKAEDCDLTLGDKVYIKNMNKENKLSLDYNPETYTVENRKGGDITVRNDETGQIRRRNVVHLKKIQGEWSVFQDQNKITDDEMNIGTNPRSPK</sequence>
<keyword evidence="6" id="KW-0378">Hydrolase</keyword>
<evidence type="ECO:0000256" key="8">
    <source>
        <dbReference type="SAM" id="MobiDB-lite"/>
    </source>
</evidence>
<dbReference type="GO" id="GO:0015074">
    <property type="term" value="P:DNA integration"/>
    <property type="evidence" value="ECO:0007669"/>
    <property type="project" value="InterPro"/>
</dbReference>
<evidence type="ECO:0000313" key="10">
    <source>
        <dbReference type="EMBL" id="GBP21104.1"/>
    </source>
</evidence>
<dbReference type="Gene3D" id="1.10.340.70">
    <property type="match status" value="1"/>
</dbReference>
<dbReference type="PANTHER" id="PTHR37984:SF11">
    <property type="entry name" value="INTEGRASE CATALYTIC DOMAIN-CONTAINING PROTEIN"/>
    <property type="match status" value="1"/>
</dbReference>
<protein>
    <recommendedName>
        <fullName evidence="1">RNA-directed DNA polymerase</fullName>
        <ecNumber evidence="1">2.7.7.49</ecNumber>
    </recommendedName>
</protein>
<dbReference type="FunFam" id="3.30.420.10:FF:000063">
    <property type="entry name" value="Retrovirus-related Pol polyprotein from transposon 297-like Protein"/>
    <property type="match status" value="1"/>
</dbReference>
<dbReference type="STRING" id="151549.A0A4C1U551"/>
<dbReference type="InterPro" id="IPR041588">
    <property type="entry name" value="Integrase_H2C2"/>
</dbReference>
<feature type="domain" description="Integrase catalytic" evidence="9">
    <location>
        <begin position="428"/>
        <end position="581"/>
    </location>
</feature>
<dbReference type="InterPro" id="IPR001584">
    <property type="entry name" value="Integrase_cat-core"/>
</dbReference>
<evidence type="ECO:0000259" key="9">
    <source>
        <dbReference type="PROSITE" id="PS50994"/>
    </source>
</evidence>
<dbReference type="GO" id="GO:0042575">
    <property type="term" value="C:DNA polymerase complex"/>
    <property type="evidence" value="ECO:0007669"/>
    <property type="project" value="UniProtKB-ARBA"/>
</dbReference>
<dbReference type="GO" id="GO:0004519">
    <property type="term" value="F:endonuclease activity"/>
    <property type="evidence" value="ECO:0007669"/>
    <property type="project" value="UniProtKB-KW"/>
</dbReference>
<evidence type="ECO:0000256" key="3">
    <source>
        <dbReference type="ARBA" id="ARBA00022695"/>
    </source>
</evidence>
<keyword evidence="4" id="KW-0540">Nuclease</keyword>
<evidence type="ECO:0000256" key="5">
    <source>
        <dbReference type="ARBA" id="ARBA00022759"/>
    </source>
</evidence>
<keyword evidence="11" id="KW-1185">Reference proteome</keyword>
<proteinExistence type="predicted"/>
<dbReference type="CDD" id="cd09274">
    <property type="entry name" value="RNase_HI_RT_Ty3"/>
    <property type="match status" value="1"/>
</dbReference>
<evidence type="ECO:0000256" key="2">
    <source>
        <dbReference type="ARBA" id="ARBA00022679"/>
    </source>
</evidence>
<dbReference type="PANTHER" id="PTHR37984">
    <property type="entry name" value="PROTEIN CBG26694"/>
    <property type="match status" value="1"/>
</dbReference>
<dbReference type="GO" id="GO:0003676">
    <property type="term" value="F:nucleic acid binding"/>
    <property type="evidence" value="ECO:0007669"/>
    <property type="project" value="InterPro"/>
</dbReference>
<dbReference type="SUPFAM" id="SSF56672">
    <property type="entry name" value="DNA/RNA polymerases"/>
    <property type="match status" value="1"/>
</dbReference>
<evidence type="ECO:0000256" key="7">
    <source>
        <dbReference type="ARBA" id="ARBA00022918"/>
    </source>
</evidence>
<dbReference type="SUPFAM" id="SSF53098">
    <property type="entry name" value="Ribonuclease H-like"/>
    <property type="match status" value="1"/>
</dbReference>
<dbReference type="Pfam" id="PF00078">
    <property type="entry name" value="RVT_1"/>
    <property type="match status" value="1"/>
</dbReference>
<dbReference type="GO" id="GO:0016787">
    <property type="term" value="F:hydrolase activity"/>
    <property type="evidence" value="ECO:0007669"/>
    <property type="project" value="UniProtKB-KW"/>
</dbReference>
<evidence type="ECO:0000256" key="6">
    <source>
        <dbReference type="ARBA" id="ARBA00022801"/>
    </source>
</evidence>
<dbReference type="OrthoDB" id="10068564at2759"/>
<dbReference type="Gene3D" id="3.30.420.10">
    <property type="entry name" value="Ribonuclease H-like superfamily/Ribonuclease H"/>
    <property type="match status" value="1"/>
</dbReference>
<dbReference type="EC" id="2.7.7.49" evidence="1"/>
<evidence type="ECO:0000256" key="1">
    <source>
        <dbReference type="ARBA" id="ARBA00012493"/>
    </source>
</evidence>
<reference evidence="10 11" key="1">
    <citation type="journal article" date="2019" name="Commun. Biol.">
        <title>The bagworm genome reveals a unique fibroin gene that provides high tensile strength.</title>
        <authorList>
            <person name="Kono N."/>
            <person name="Nakamura H."/>
            <person name="Ohtoshi R."/>
            <person name="Tomita M."/>
            <person name="Numata K."/>
            <person name="Arakawa K."/>
        </authorList>
    </citation>
    <scope>NUCLEOTIDE SEQUENCE [LARGE SCALE GENOMIC DNA]</scope>
</reference>
<organism evidence="10 11">
    <name type="scientific">Eumeta variegata</name>
    <name type="common">Bagworm moth</name>
    <name type="synonym">Eumeta japonica</name>
    <dbReference type="NCBI Taxonomy" id="151549"/>
    <lineage>
        <taxon>Eukaryota</taxon>
        <taxon>Metazoa</taxon>
        <taxon>Ecdysozoa</taxon>
        <taxon>Arthropoda</taxon>
        <taxon>Hexapoda</taxon>
        <taxon>Insecta</taxon>
        <taxon>Pterygota</taxon>
        <taxon>Neoptera</taxon>
        <taxon>Endopterygota</taxon>
        <taxon>Lepidoptera</taxon>
        <taxon>Glossata</taxon>
        <taxon>Ditrysia</taxon>
        <taxon>Tineoidea</taxon>
        <taxon>Psychidae</taxon>
        <taxon>Oiketicinae</taxon>
        <taxon>Eumeta</taxon>
    </lineage>
</organism>
<dbReference type="InterPro" id="IPR041373">
    <property type="entry name" value="RT_RNaseH"/>
</dbReference>
<keyword evidence="7" id="KW-0695">RNA-directed DNA polymerase</keyword>
<feature type="region of interest" description="Disordered" evidence="8">
    <location>
        <begin position="594"/>
        <end position="623"/>
    </location>
</feature>
<dbReference type="PROSITE" id="PS50994">
    <property type="entry name" value="INTEGRASE"/>
    <property type="match status" value="1"/>
</dbReference>
<keyword evidence="3" id="KW-0548">Nucleotidyltransferase</keyword>
<dbReference type="EMBL" id="BGZK01000125">
    <property type="protein sequence ID" value="GBP21104.1"/>
    <property type="molecule type" value="Genomic_DNA"/>
</dbReference>
<dbReference type="InterPro" id="IPR043502">
    <property type="entry name" value="DNA/RNA_pol_sf"/>
</dbReference>
<accession>A0A4C1U551</accession>
<gene>
    <name evidence="10" type="ORF">EVAR_11135_1</name>
</gene>
<dbReference type="Pfam" id="PF17917">
    <property type="entry name" value="RT_RNaseH"/>
    <property type="match status" value="1"/>
</dbReference>
<dbReference type="Gene3D" id="3.10.10.10">
    <property type="entry name" value="HIV Type 1 Reverse Transcriptase, subunit A, domain 1"/>
    <property type="match status" value="1"/>
</dbReference>
<dbReference type="CDD" id="cd01647">
    <property type="entry name" value="RT_LTR"/>
    <property type="match status" value="1"/>
</dbReference>
<dbReference type="Pfam" id="PF17921">
    <property type="entry name" value="Integrase_H2C2"/>
    <property type="match status" value="1"/>
</dbReference>
<dbReference type="GO" id="GO:0003964">
    <property type="term" value="F:RNA-directed DNA polymerase activity"/>
    <property type="evidence" value="ECO:0007669"/>
    <property type="project" value="UniProtKB-KW"/>
</dbReference>
<dbReference type="Pfam" id="PF00665">
    <property type="entry name" value="rve"/>
    <property type="match status" value="1"/>
</dbReference>
<name>A0A4C1U551_EUMVA</name>
<comment type="caution">
    <text evidence="10">The sequence shown here is derived from an EMBL/GenBank/DDBJ whole genome shotgun (WGS) entry which is preliminary data.</text>
</comment>
<dbReference type="InterPro" id="IPR000477">
    <property type="entry name" value="RT_dom"/>
</dbReference>
<dbReference type="FunFam" id="1.10.340.70:FF:000003">
    <property type="entry name" value="Protein CBG25708"/>
    <property type="match status" value="1"/>
</dbReference>
<keyword evidence="5" id="KW-0255">Endonuclease</keyword>
<evidence type="ECO:0000313" key="11">
    <source>
        <dbReference type="Proteomes" id="UP000299102"/>
    </source>
</evidence>